<evidence type="ECO:0000313" key="2">
    <source>
        <dbReference type="Proteomes" id="UP001153269"/>
    </source>
</evidence>
<organism evidence="1 2">
    <name type="scientific">Pleuronectes platessa</name>
    <name type="common">European plaice</name>
    <dbReference type="NCBI Taxonomy" id="8262"/>
    <lineage>
        <taxon>Eukaryota</taxon>
        <taxon>Metazoa</taxon>
        <taxon>Chordata</taxon>
        <taxon>Craniata</taxon>
        <taxon>Vertebrata</taxon>
        <taxon>Euteleostomi</taxon>
        <taxon>Actinopterygii</taxon>
        <taxon>Neopterygii</taxon>
        <taxon>Teleostei</taxon>
        <taxon>Neoteleostei</taxon>
        <taxon>Acanthomorphata</taxon>
        <taxon>Carangaria</taxon>
        <taxon>Pleuronectiformes</taxon>
        <taxon>Pleuronectoidei</taxon>
        <taxon>Pleuronectidae</taxon>
        <taxon>Pleuronectes</taxon>
    </lineage>
</organism>
<evidence type="ECO:0000313" key="1">
    <source>
        <dbReference type="EMBL" id="CAB1455753.1"/>
    </source>
</evidence>
<keyword evidence="2" id="KW-1185">Reference proteome</keyword>
<proteinExistence type="predicted"/>
<feature type="non-terminal residue" evidence="1">
    <location>
        <position position="59"/>
    </location>
</feature>
<protein>
    <submittedName>
        <fullName evidence="1">Uncharacterized protein</fullName>
    </submittedName>
</protein>
<accession>A0A9N7VV17</accession>
<sequence>SPVRLLPVFFVLAKKPTRDWRIHPADESAGERVINGGASALRCLVCLRAARCQSRDIPD</sequence>
<dbReference type="AlphaFoldDB" id="A0A9N7VV17"/>
<dbReference type="EMBL" id="CADEAL010004269">
    <property type="protein sequence ID" value="CAB1455753.1"/>
    <property type="molecule type" value="Genomic_DNA"/>
</dbReference>
<reference evidence="1" key="1">
    <citation type="submission" date="2020-03" db="EMBL/GenBank/DDBJ databases">
        <authorList>
            <person name="Weist P."/>
        </authorList>
    </citation>
    <scope>NUCLEOTIDE SEQUENCE</scope>
</reference>
<comment type="caution">
    <text evidence="1">The sequence shown here is derived from an EMBL/GenBank/DDBJ whole genome shotgun (WGS) entry which is preliminary data.</text>
</comment>
<dbReference type="Proteomes" id="UP001153269">
    <property type="component" value="Unassembled WGS sequence"/>
</dbReference>
<name>A0A9N7VV17_PLEPL</name>
<gene>
    <name evidence="1" type="ORF">PLEPLA_LOCUS43534</name>
</gene>